<dbReference type="InterPro" id="IPR003594">
    <property type="entry name" value="HATPase_dom"/>
</dbReference>
<dbReference type="Gene3D" id="3.30.565.10">
    <property type="entry name" value="Histidine kinase-like ATPase, C-terminal domain"/>
    <property type="match status" value="1"/>
</dbReference>
<feature type="domain" description="Histidine kinase/HSP90-like ATPase" evidence="4">
    <location>
        <begin position="89"/>
        <end position="135"/>
    </location>
</feature>
<feature type="compositionally biased region" description="Basic residues" evidence="3">
    <location>
        <begin position="71"/>
        <end position="87"/>
    </location>
</feature>
<reference evidence="5 6" key="1">
    <citation type="submission" date="2023-08" db="EMBL/GenBank/DDBJ databases">
        <title>Implementing the SeqCode for naming new Mesorhizobium species isolated from Vachellia karroo root nodules.</title>
        <authorList>
            <person name="Van Lill M."/>
        </authorList>
    </citation>
    <scope>NUCLEOTIDE SEQUENCE [LARGE SCALE GENOMIC DNA]</scope>
    <source>
        <strain evidence="5 6">VK23A</strain>
    </source>
</reference>
<dbReference type="Pfam" id="PF02518">
    <property type="entry name" value="HATPase_c"/>
    <property type="match status" value="1"/>
</dbReference>
<dbReference type="EMBL" id="JAVIIZ010000025">
    <property type="protein sequence ID" value="MDX8475971.1"/>
    <property type="molecule type" value="Genomic_DNA"/>
</dbReference>
<dbReference type="EC" id="2.7.13.3" evidence="2"/>
<comment type="catalytic activity">
    <reaction evidence="1">
        <text>ATP + protein L-histidine = ADP + protein N-phospho-L-histidine.</text>
        <dbReference type="EC" id="2.7.13.3"/>
    </reaction>
</comment>
<evidence type="ECO:0000259" key="4">
    <source>
        <dbReference type="Pfam" id="PF02518"/>
    </source>
</evidence>
<evidence type="ECO:0000256" key="1">
    <source>
        <dbReference type="ARBA" id="ARBA00000085"/>
    </source>
</evidence>
<feature type="region of interest" description="Disordered" evidence="3">
    <location>
        <begin position="62"/>
        <end position="88"/>
    </location>
</feature>
<proteinExistence type="predicted"/>
<evidence type="ECO:0000313" key="6">
    <source>
        <dbReference type="Proteomes" id="UP001271780"/>
    </source>
</evidence>
<sequence length="254" mass="28509">MELSIAPQDAVEAVELDRLVRDIETEMTALGHAMTIDHLDHVSIKAGALGLRRAAAQPDRQCRHGRQELHRRARREGRKGGAHHRRSLPSIPPDLLNKAFEPFFRVDPARTQFIPGAGLGLAIAKEIVERFGGQSGWRTGGGWCRRWCLGRFSSGAPVNSTDACRCWSLDLLDLRSRHLVSCRSRRAILALAVQDWVLGWGQAILPLAMNRRPFWRRSTVRRGRLILGANGQHACQADHGRAQERYPKHSRLHG</sequence>
<accession>A0ABU4XNX2</accession>
<comment type="caution">
    <text evidence="5">The sequence shown here is derived from an EMBL/GenBank/DDBJ whole genome shotgun (WGS) entry which is preliminary data.</text>
</comment>
<name>A0ABU4XNX2_9HYPH</name>
<protein>
    <recommendedName>
        <fullName evidence="2">histidine kinase</fullName>
        <ecNumber evidence="2">2.7.13.3</ecNumber>
    </recommendedName>
</protein>
<dbReference type="InterPro" id="IPR004358">
    <property type="entry name" value="Sig_transdc_His_kin-like_C"/>
</dbReference>
<gene>
    <name evidence="5" type="ORF">RFM27_28195</name>
</gene>
<keyword evidence="6" id="KW-1185">Reference proteome</keyword>
<dbReference type="SUPFAM" id="SSF55874">
    <property type="entry name" value="ATPase domain of HSP90 chaperone/DNA topoisomerase II/histidine kinase"/>
    <property type="match status" value="1"/>
</dbReference>
<organism evidence="5 6">
    <name type="scientific">Mesorhizobium dulcispinae</name>
    <dbReference type="NCBI Taxonomy" id="3072316"/>
    <lineage>
        <taxon>Bacteria</taxon>
        <taxon>Pseudomonadati</taxon>
        <taxon>Pseudomonadota</taxon>
        <taxon>Alphaproteobacteria</taxon>
        <taxon>Hyphomicrobiales</taxon>
        <taxon>Phyllobacteriaceae</taxon>
        <taxon>Mesorhizobium</taxon>
    </lineage>
</organism>
<dbReference type="Proteomes" id="UP001271780">
    <property type="component" value="Unassembled WGS sequence"/>
</dbReference>
<evidence type="ECO:0000256" key="2">
    <source>
        <dbReference type="ARBA" id="ARBA00012438"/>
    </source>
</evidence>
<evidence type="ECO:0000313" key="5">
    <source>
        <dbReference type="EMBL" id="MDX8475971.1"/>
    </source>
</evidence>
<evidence type="ECO:0000256" key="3">
    <source>
        <dbReference type="SAM" id="MobiDB-lite"/>
    </source>
</evidence>
<dbReference type="InterPro" id="IPR036890">
    <property type="entry name" value="HATPase_C_sf"/>
</dbReference>
<dbReference type="PRINTS" id="PR00344">
    <property type="entry name" value="BCTRLSENSOR"/>
</dbReference>